<evidence type="ECO:0000256" key="2">
    <source>
        <dbReference type="ARBA" id="ARBA00023125"/>
    </source>
</evidence>
<evidence type="ECO:0000313" key="9">
    <source>
        <dbReference type="Proteomes" id="UP000014148"/>
    </source>
</evidence>
<evidence type="ECO:0000259" key="5">
    <source>
        <dbReference type="PROSITE" id="PS51755"/>
    </source>
</evidence>
<dbReference type="STRING" id="71451.RV07_GL003955"/>
<dbReference type="PATRIC" id="fig|1158601.3.peg.2692"/>
<dbReference type="InterPro" id="IPR016032">
    <property type="entry name" value="Sig_transdc_resp-reg_C-effctor"/>
</dbReference>
<evidence type="ECO:0000256" key="3">
    <source>
        <dbReference type="ARBA" id="ARBA00023163"/>
    </source>
</evidence>
<dbReference type="Gene3D" id="1.10.10.10">
    <property type="entry name" value="Winged helix-like DNA-binding domain superfamily/Winged helix DNA-binding domain"/>
    <property type="match status" value="1"/>
</dbReference>
<keyword evidence="3" id="KW-0804">Transcription</keyword>
<reference evidence="7 9" key="2">
    <citation type="submission" date="2013-03" db="EMBL/GenBank/DDBJ databases">
        <title>The Genome Sequence of Enterococcus malodoratus ATCC_43197 (PacBio/Illumina hybrid assembly).</title>
        <authorList>
            <consortium name="The Broad Institute Genomics Platform"/>
            <consortium name="The Broad Institute Genome Sequencing Center for Infectious Disease"/>
            <person name="Earl A."/>
            <person name="Russ C."/>
            <person name="Gilmore M."/>
            <person name="Surin D."/>
            <person name="Walker B."/>
            <person name="Young S."/>
            <person name="Zeng Q."/>
            <person name="Gargeya S."/>
            <person name="Fitzgerald M."/>
            <person name="Haas B."/>
            <person name="Abouelleil A."/>
            <person name="Allen A.W."/>
            <person name="Alvarado L."/>
            <person name="Arachchi H.M."/>
            <person name="Berlin A.M."/>
            <person name="Chapman S.B."/>
            <person name="Gainer-Dewar J."/>
            <person name="Goldberg J."/>
            <person name="Griggs A."/>
            <person name="Gujja S."/>
            <person name="Hansen M."/>
            <person name="Howarth C."/>
            <person name="Imamovic A."/>
            <person name="Ireland A."/>
            <person name="Larimer J."/>
            <person name="McCowan C."/>
            <person name="Murphy C."/>
            <person name="Pearson M."/>
            <person name="Poon T.W."/>
            <person name="Priest M."/>
            <person name="Roberts A."/>
            <person name="Saif S."/>
            <person name="Shea T."/>
            <person name="Sisk P."/>
            <person name="Sykes S."/>
            <person name="Wortman J."/>
            <person name="Nusbaum C."/>
            <person name="Birren B."/>
        </authorList>
    </citation>
    <scope>NUCLEOTIDE SEQUENCE [LARGE SCALE GENOMIC DNA]</scope>
    <source>
        <strain evidence="7 9">ATCC 43197</strain>
    </source>
</reference>
<evidence type="ECO:0000313" key="6">
    <source>
        <dbReference type="EMBL" id="EOH75725.1"/>
    </source>
</evidence>
<accession>R2QW76</accession>
<dbReference type="Pfam" id="PF00486">
    <property type="entry name" value="Trans_reg_C"/>
    <property type="match status" value="1"/>
</dbReference>
<dbReference type="InterPro" id="IPR036388">
    <property type="entry name" value="WH-like_DNA-bd_sf"/>
</dbReference>
<dbReference type="GO" id="GO:0000160">
    <property type="term" value="P:phosphorelay signal transduction system"/>
    <property type="evidence" value="ECO:0007669"/>
    <property type="project" value="InterPro"/>
</dbReference>
<keyword evidence="2 4" id="KW-0238">DNA-binding</keyword>
<reference evidence="6 8" key="1">
    <citation type="submission" date="2013-02" db="EMBL/GenBank/DDBJ databases">
        <title>The Genome Sequence of Enterococcus malodoratus ATCC_43197.</title>
        <authorList>
            <consortium name="The Broad Institute Genome Sequencing Platform"/>
            <consortium name="The Broad Institute Genome Sequencing Center for Infectious Disease"/>
            <person name="Earl A.M."/>
            <person name="Gilmore M.S."/>
            <person name="Lebreton F."/>
            <person name="Walker B."/>
            <person name="Young S.K."/>
            <person name="Zeng Q."/>
            <person name="Gargeya S."/>
            <person name="Fitzgerald M."/>
            <person name="Haas B."/>
            <person name="Abouelleil A."/>
            <person name="Alvarado L."/>
            <person name="Arachchi H.M."/>
            <person name="Berlin A.M."/>
            <person name="Chapman S.B."/>
            <person name="Dewar J."/>
            <person name="Goldberg J."/>
            <person name="Griggs A."/>
            <person name="Gujja S."/>
            <person name="Hansen M."/>
            <person name="Howarth C."/>
            <person name="Imamovic A."/>
            <person name="Larimer J."/>
            <person name="McCowan C."/>
            <person name="Murphy C."/>
            <person name="Neiman D."/>
            <person name="Pearson M."/>
            <person name="Priest M."/>
            <person name="Roberts A."/>
            <person name="Saif S."/>
            <person name="Shea T."/>
            <person name="Sisk P."/>
            <person name="Sykes S."/>
            <person name="Wortman J."/>
            <person name="Nusbaum C."/>
            <person name="Birren B."/>
        </authorList>
    </citation>
    <scope>NUCLEOTIDE SEQUENCE [LARGE SCALE GENOMIC DNA]</scope>
    <source>
        <strain evidence="6 8">ATCC 43197</strain>
    </source>
</reference>
<dbReference type="OrthoDB" id="2191463at2"/>
<keyword evidence="1" id="KW-0805">Transcription regulation</keyword>
<evidence type="ECO:0000256" key="4">
    <source>
        <dbReference type="PROSITE-ProRule" id="PRU01091"/>
    </source>
</evidence>
<organism evidence="6 8">
    <name type="scientific">Enterococcus malodoratus ATCC 43197</name>
    <dbReference type="NCBI Taxonomy" id="1158601"/>
    <lineage>
        <taxon>Bacteria</taxon>
        <taxon>Bacillati</taxon>
        <taxon>Bacillota</taxon>
        <taxon>Bacilli</taxon>
        <taxon>Lactobacillales</taxon>
        <taxon>Enterococcaceae</taxon>
        <taxon>Enterococcus</taxon>
    </lineage>
</organism>
<name>R2QW76_9ENTE</name>
<comment type="caution">
    <text evidence="6">The sequence shown here is derived from an EMBL/GenBank/DDBJ whole genome shotgun (WGS) entry which is preliminary data.</text>
</comment>
<evidence type="ECO:0000313" key="7">
    <source>
        <dbReference type="EMBL" id="EOT67552.1"/>
    </source>
</evidence>
<dbReference type="InterPro" id="IPR001867">
    <property type="entry name" value="OmpR/PhoB-type_DNA-bd"/>
</dbReference>
<protein>
    <recommendedName>
        <fullName evidence="5">OmpR/PhoB-type domain-containing protein</fullName>
    </recommendedName>
</protein>
<dbReference type="Proteomes" id="UP000013783">
    <property type="component" value="Unassembled WGS sequence"/>
</dbReference>
<dbReference type="SUPFAM" id="SSF46894">
    <property type="entry name" value="C-terminal effector domain of the bipartite response regulators"/>
    <property type="match status" value="1"/>
</dbReference>
<dbReference type="EMBL" id="AJAK01000019">
    <property type="protein sequence ID" value="EOH75725.1"/>
    <property type="molecule type" value="Genomic_DNA"/>
</dbReference>
<evidence type="ECO:0000256" key="1">
    <source>
        <dbReference type="ARBA" id="ARBA00023015"/>
    </source>
</evidence>
<dbReference type="EMBL" id="ASWA01000003">
    <property type="protein sequence ID" value="EOT67552.1"/>
    <property type="molecule type" value="Genomic_DNA"/>
</dbReference>
<dbReference type="SMART" id="SM00862">
    <property type="entry name" value="Trans_reg_C"/>
    <property type="match status" value="1"/>
</dbReference>
<feature type="domain" description="OmpR/PhoB-type" evidence="5">
    <location>
        <begin position="97"/>
        <end position="202"/>
    </location>
</feature>
<dbReference type="RefSeq" id="WP_010741535.1">
    <property type="nucleotide sequence ID" value="NZ_KB946251.1"/>
</dbReference>
<proteinExistence type="predicted"/>
<keyword evidence="9" id="KW-1185">Reference proteome</keyword>
<dbReference type="Proteomes" id="UP000014148">
    <property type="component" value="Unassembled WGS sequence"/>
</dbReference>
<dbReference type="eggNOG" id="COG0745">
    <property type="taxonomic scope" value="Bacteria"/>
</dbReference>
<evidence type="ECO:0000313" key="8">
    <source>
        <dbReference type="Proteomes" id="UP000013783"/>
    </source>
</evidence>
<sequence length="213" mass="25101">MQEGLQKFNFEVFVSKTMLDMMLHTNDQWDIEFYPIIILSESLSNKELEAIIPRLKEKQAVIFRKYLSQPLGEEKDALKDCDIDEWIDRTLPTDVLRELISKHAAKARNRDKNKQQISEPFEQLVMNFTKNQRKCFQKLYNSNAPIISREELCKHIWGAQPTKSNLAQLSVLIKSLRRKLTEKGFPPDIIETVWGKGYLLKREFYSLYKETSK</sequence>
<feature type="DNA-binding region" description="OmpR/PhoB-type" evidence="4">
    <location>
        <begin position="97"/>
        <end position="202"/>
    </location>
</feature>
<dbReference type="GO" id="GO:0006355">
    <property type="term" value="P:regulation of DNA-templated transcription"/>
    <property type="evidence" value="ECO:0007669"/>
    <property type="project" value="InterPro"/>
</dbReference>
<dbReference type="PROSITE" id="PS51755">
    <property type="entry name" value="OMPR_PHOB"/>
    <property type="match status" value="1"/>
</dbReference>
<dbReference type="AlphaFoldDB" id="R2QW76"/>
<gene>
    <name evidence="7" type="ORF">I585_03073</name>
    <name evidence="6" type="ORF">UAI_02734</name>
</gene>
<dbReference type="CDD" id="cd00383">
    <property type="entry name" value="trans_reg_C"/>
    <property type="match status" value="1"/>
</dbReference>
<dbReference type="GO" id="GO:0003677">
    <property type="term" value="F:DNA binding"/>
    <property type="evidence" value="ECO:0007669"/>
    <property type="project" value="UniProtKB-UniRule"/>
</dbReference>